<name>A0ABT0VIV9_9LACO</name>
<keyword evidence="4" id="KW-0050">Antiport</keyword>
<evidence type="ECO:0000256" key="10">
    <source>
        <dbReference type="ARBA" id="ARBA00023201"/>
    </source>
</evidence>
<feature type="transmembrane region" description="Helical" evidence="11">
    <location>
        <begin position="53"/>
        <end position="72"/>
    </location>
</feature>
<evidence type="ECO:0000313" key="13">
    <source>
        <dbReference type="EMBL" id="MCM2437772.1"/>
    </source>
</evidence>
<evidence type="ECO:0000256" key="3">
    <source>
        <dbReference type="ARBA" id="ARBA00022448"/>
    </source>
</evidence>
<keyword evidence="3" id="KW-0813">Transport</keyword>
<evidence type="ECO:0000256" key="2">
    <source>
        <dbReference type="ARBA" id="ARBA00005551"/>
    </source>
</evidence>
<sequence length="381" mass="41343">MDLFLKLTIILFFITIANHFCNRFNLPSVIGQLLVGVVIGPAIFNIITYDHFITFFSEIGVVLLLFIAGLESDITQLKKYLRPSLAVAVLGVVIPFMATFLLGYLWHFNIVATLFISIIFSATSVSISVEVLKNMNMLAKPVGATILGAAVVDDILAIIILSLATNLVRYPLSFNQLNLLLLLTIKQVSFFIIIILSAKYLIPKLLQLADNLLFPFSEIIISLIICFTIAAFAEAVGLSAVIGAFFAGIIISKTQGRKNITHNISIIGYTSFIPIFFISIGLNMQLKGLLNDLMLLICLVLVGVLSKLLGAGLGAKLMQFSTDDALIIGAGMIARGEMALVIAQIVSNANLISNTIYSTVIAAIIIITLIAPFILKFKLTT</sequence>
<dbReference type="EMBL" id="JAGMVS010000068">
    <property type="protein sequence ID" value="MCM2437772.1"/>
    <property type="molecule type" value="Genomic_DNA"/>
</dbReference>
<evidence type="ECO:0000256" key="5">
    <source>
        <dbReference type="ARBA" id="ARBA00022692"/>
    </source>
</evidence>
<dbReference type="Gene3D" id="1.20.1530.20">
    <property type="match status" value="1"/>
</dbReference>
<feature type="transmembrane region" description="Helical" evidence="11">
    <location>
        <begin position="212"/>
        <end position="230"/>
    </location>
</feature>
<feature type="transmembrane region" description="Helical" evidence="11">
    <location>
        <begin position="6"/>
        <end position="22"/>
    </location>
</feature>
<keyword evidence="14" id="KW-1185">Reference proteome</keyword>
<dbReference type="Proteomes" id="UP001057481">
    <property type="component" value="Unassembled WGS sequence"/>
</dbReference>
<feature type="transmembrane region" description="Helical" evidence="11">
    <location>
        <begin position="112"/>
        <end position="132"/>
    </location>
</feature>
<keyword evidence="6 11" id="KW-1133">Transmembrane helix</keyword>
<dbReference type="InterPro" id="IPR006153">
    <property type="entry name" value="Cation/H_exchanger_TM"/>
</dbReference>
<keyword evidence="9 11" id="KW-0472">Membrane</keyword>
<dbReference type="InterPro" id="IPR038770">
    <property type="entry name" value="Na+/solute_symporter_sf"/>
</dbReference>
<feature type="domain" description="Cation/H+ exchanger transmembrane" evidence="12">
    <location>
        <begin position="10"/>
        <end position="377"/>
    </location>
</feature>
<feature type="transmembrane region" description="Helical" evidence="11">
    <location>
        <begin position="294"/>
        <end position="313"/>
    </location>
</feature>
<evidence type="ECO:0000256" key="6">
    <source>
        <dbReference type="ARBA" id="ARBA00022989"/>
    </source>
</evidence>
<comment type="caution">
    <text evidence="13">The sequence shown here is derived from an EMBL/GenBank/DDBJ whole genome shotgun (WGS) entry which is preliminary data.</text>
</comment>
<keyword evidence="8" id="KW-0406">Ion transport</keyword>
<protein>
    <submittedName>
        <fullName evidence="13">Cation:proton antiporter</fullName>
    </submittedName>
</protein>
<dbReference type="Pfam" id="PF00999">
    <property type="entry name" value="Na_H_Exchanger"/>
    <property type="match status" value="1"/>
</dbReference>
<proteinExistence type="inferred from homology"/>
<evidence type="ECO:0000313" key="14">
    <source>
        <dbReference type="Proteomes" id="UP001057481"/>
    </source>
</evidence>
<evidence type="ECO:0000256" key="7">
    <source>
        <dbReference type="ARBA" id="ARBA00023053"/>
    </source>
</evidence>
<feature type="transmembrane region" description="Helical" evidence="11">
    <location>
        <begin position="352"/>
        <end position="375"/>
    </location>
</feature>
<feature type="transmembrane region" description="Helical" evidence="11">
    <location>
        <begin position="325"/>
        <end position="346"/>
    </location>
</feature>
<keyword evidence="7" id="KW-0915">Sodium</keyword>
<accession>A0ABT0VIV9</accession>
<evidence type="ECO:0000256" key="4">
    <source>
        <dbReference type="ARBA" id="ARBA00022449"/>
    </source>
</evidence>
<feature type="transmembrane region" description="Helical" evidence="11">
    <location>
        <begin position="84"/>
        <end position="106"/>
    </location>
</feature>
<feature type="transmembrane region" description="Helical" evidence="11">
    <location>
        <begin position="177"/>
        <end position="200"/>
    </location>
</feature>
<evidence type="ECO:0000256" key="1">
    <source>
        <dbReference type="ARBA" id="ARBA00004141"/>
    </source>
</evidence>
<dbReference type="PANTHER" id="PTHR43562:SF3">
    <property type="entry name" value="SODIUM ION_PROTON EXCHANGER (EUROFUNG)"/>
    <property type="match status" value="1"/>
</dbReference>
<keyword evidence="10" id="KW-0739">Sodium transport</keyword>
<evidence type="ECO:0000256" key="8">
    <source>
        <dbReference type="ARBA" id="ARBA00023065"/>
    </source>
</evidence>
<dbReference type="PANTHER" id="PTHR43562">
    <property type="entry name" value="NAPA-TYPE SODIUM/HYDROGEN ANTIPORTER"/>
    <property type="match status" value="1"/>
</dbReference>
<organism evidence="13 14">
    <name type="scientific">Periweissella beninensis</name>
    <dbReference type="NCBI Taxonomy" id="504936"/>
    <lineage>
        <taxon>Bacteria</taxon>
        <taxon>Bacillati</taxon>
        <taxon>Bacillota</taxon>
        <taxon>Bacilli</taxon>
        <taxon>Lactobacillales</taxon>
        <taxon>Lactobacillaceae</taxon>
        <taxon>Periweissella</taxon>
    </lineage>
</organism>
<comment type="subcellular location">
    <subcellularLocation>
        <location evidence="1">Membrane</location>
        <topology evidence="1">Multi-pass membrane protein</topology>
    </subcellularLocation>
</comment>
<gene>
    <name evidence="13" type="ORF">KAK10_07605</name>
</gene>
<feature type="transmembrane region" description="Helical" evidence="11">
    <location>
        <begin position="236"/>
        <end position="252"/>
    </location>
</feature>
<reference evidence="13" key="1">
    <citation type="submission" date="2021-04" db="EMBL/GenBank/DDBJ databases">
        <title>Taxonomic assessment of Weissella genus.</title>
        <authorList>
            <person name="Fanelli F."/>
            <person name="Chieffi D."/>
            <person name="Dell'Aquila A."/>
            <person name="Gyu-Sung C."/>
            <person name="Franz C.M.A.P."/>
            <person name="Fusco V."/>
        </authorList>
    </citation>
    <scope>NUCLEOTIDE SEQUENCE</scope>
    <source>
        <strain evidence="13">LMG 25373</strain>
    </source>
</reference>
<feature type="transmembrane region" description="Helical" evidence="11">
    <location>
        <begin position="29"/>
        <end position="47"/>
    </location>
</feature>
<comment type="similarity">
    <text evidence="2">Belongs to the monovalent cation:proton antiporter 2 (CPA2) transporter (TC 2.A.37) family.</text>
</comment>
<dbReference type="RefSeq" id="WP_205143683.1">
    <property type="nucleotide sequence ID" value="NZ_JAFBDN010000009.1"/>
</dbReference>
<feature type="transmembrane region" description="Helical" evidence="11">
    <location>
        <begin position="264"/>
        <end position="282"/>
    </location>
</feature>
<keyword evidence="5 11" id="KW-0812">Transmembrane</keyword>
<feature type="transmembrane region" description="Helical" evidence="11">
    <location>
        <begin position="144"/>
        <end position="165"/>
    </location>
</feature>
<evidence type="ECO:0000256" key="11">
    <source>
        <dbReference type="SAM" id="Phobius"/>
    </source>
</evidence>
<evidence type="ECO:0000259" key="12">
    <source>
        <dbReference type="Pfam" id="PF00999"/>
    </source>
</evidence>
<evidence type="ECO:0000256" key="9">
    <source>
        <dbReference type="ARBA" id="ARBA00023136"/>
    </source>
</evidence>